<sequence>MNSEELKQKYYELFTLVSELIVVIEDLKEFEEIKEFIDRELTGEHRTKG</sequence>
<dbReference type="EMBL" id="LAZR01042853">
    <property type="protein sequence ID" value="KKL08503.1"/>
    <property type="molecule type" value="Genomic_DNA"/>
</dbReference>
<organism evidence="1">
    <name type="scientific">marine sediment metagenome</name>
    <dbReference type="NCBI Taxonomy" id="412755"/>
    <lineage>
        <taxon>unclassified sequences</taxon>
        <taxon>metagenomes</taxon>
        <taxon>ecological metagenomes</taxon>
    </lineage>
</organism>
<dbReference type="AlphaFoldDB" id="A0A0F9D8T6"/>
<comment type="caution">
    <text evidence="1">The sequence shown here is derived from an EMBL/GenBank/DDBJ whole genome shotgun (WGS) entry which is preliminary data.</text>
</comment>
<gene>
    <name evidence="1" type="ORF">LCGC14_2575220</name>
</gene>
<evidence type="ECO:0000313" key="1">
    <source>
        <dbReference type="EMBL" id="KKL08503.1"/>
    </source>
</evidence>
<proteinExistence type="predicted"/>
<name>A0A0F9D8T6_9ZZZZ</name>
<protein>
    <submittedName>
        <fullName evidence="1">Uncharacterized protein</fullName>
    </submittedName>
</protein>
<reference evidence="1" key="1">
    <citation type="journal article" date="2015" name="Nature">
        <title>Complex archaea that bridge the gap between prokaryotes and eukaryotes.</title>
        <authorList>
            <person name="Spang A."/>
            <person name="Saw J.H."/>
            <person name="Jorgensen S.L."/>
            <person name="Zaremba-Niedzwiedzka K."/>
            <person name="Martijn J."/>
            <person name="Lind A.E."/>
            <person name="van Eijk R."/>
            <person name="Schleper C."/>
            <person name="Guy L."/>
            <person name="Ettema T.J."/>
        </authorList>
    </citation>
    <scope>NUCLEOTIDE SEQUENCE</scope>
</reference>
<accession>A0A0F9D8T6</accession>